<feature type="binding site" evidence="9">
    <location>
        <position position="234"/>
    </location>
    <ligand>
        <name>tRNA</name>
        <dbReference type="ChEBI" id="CHEBI:17843"/>
    </ligand>
</feature>
<keyword evidence="12" id="KW-1185">Reference proteome</keyword>
<comment type="cofactor">
    <cofactor evidence="9">
        <name>[4Fe-4S] cluster</name>
        <dbReference type="ChEBI" id="CHEBI:49883"/>
    </cofactor>
    <text evidence="9">Binds 2 [4Fe-4S] clusters per monomer.</text>
</comment>
<dbReference type="GO" id="GO:0046872">
    <property type="term" value="F:metal ion binding"/>
    <property type="evidence" value="ECO:0007669"/>
    <property type="project" value="UniProtKB-KW"/>
</dbReference>
<keyword evidence="3 9" id="KW-0819">tRNA processing</keyword>
<feature type="active site" description="Proton donor" evidence="9">
    <location>
        <position position="145"/>
    </location>
</feature>
<dbReference type="InterPro" id="IPR004453">
    <property type="entry name" value="QueG"/>
</dbReference>
<comment type="catalytic activity">
    <reaction evidence="9">
        <text>epoxyqueuosine(34) in tRNA + AH2 = queuosine(34) in tRNA + A + H2O</text>
        <dbReference type="Rhea" id="RHEA:32159"/>
        <dbReference type="Rhea" id="RHEA-COMP:18571"/>
        <dbReference type="Rhea" id="RHEA-COMP:18582"/>
        <dbReference type="ChEBI" id="CHEBI:13193"/>
        <dbReference type="ChEBI" id="CHEBI:15377"/>
        <dbReference type="ChEBI" id="CHEBI:17499"/>
        <dbReference type="ChEBI" id="CHEBI:194431"/>
        <dbReference type="ChEBI" id="CHEBI:194443"/>
        <dbReference type="EC" id="1.17.99.6"/>
    </reaction>
</comment>
<comment type="caution">
    <text evidence="9">Lacks conserved residue(s) required for the propagation of feature annotation.</text>
</comment>
<keyword evidence="4 9" id="KW-0479">Metal-binding</keyword>
<dbReference type="AlphaFoldDB" id="A0A5Q0CCE3"/>
<dbReference type="EMBL" id="CP043498">
    <property type="protein sequence ID" value="QFY62124.1"/>
    <property type="molecule type" value="Genomic_DNA"/>
</dbReference>
<dbReference type="OrthoDB" id="9784571at2"/>
<keyword evidence="6 9" id="KW-0560">Oxidoreductase</keyword>
<feature type="binding site" evidence="9">
    <location>
        <position position="209"/>
    </location>
    <ligand>
        <name>[4Fe-4S] cluster</name>
        <dbReference type="ChEBI" id="CHEBI:49883"/>
        <label>2</label>
    </ligand>
</feature>
<dbReference type="Gene3D" id="3.30.70.20">
    <property type="match status" value="1"/>
</dbReference>
<dbReference type="Pfam" id="PF08331">
    <property type="entry name" value="QueG_DUF1730"/>
    <property type="match status" value="1"/>
</dbReference>
<feature type="binding site" evidence="9">
    <location>
        <position position="199"/>
    </location>
    <ligand>
        <name>[4Fe-4S] cluster</name>
        <dbReference type="ChEBI" id="CHEBI:49883"/>
        <label>1</label>
    </ligand>
</feature>
<comment type="similarity">
    <text evidence="9">Belongs to the QueG family.</text>
</comment>
<dbReference type="HAMAP" id="MF_00916">
    <property type="entry name" value="QueG"/>
    <property type="match status" value="1"/>
</dbReference>
<dbReference type="SUPFAM" id="SSF46548">
    <property type="entry name" value="alpha-helical ferredoxin"/>
    <property type="match status" value="1"/>
</dbReference>
<dbReference type="Pfam" id="PF13484">
    <property type="entry name" value="Fer4_16"/>
    <property type="match status" value="1"/>
</dbReference>
<keyword evidence="1 9" id="KW-0004">4Fe-4S</keyword>
<comment type="subunit">
    <text evidence="9">Monomer.</text>
</comment>
<feature type="domain" description="4Fe-4S ferredoxin-type" evidence="10">
    <location>
        <begin position="187"/>
        <end position="219"/>
    </location>
</feature>
<dbReference type="GO" id="GO:0052693">
    <property type="term" value="F:epoxyqueuosine reductase activity"/>
    <property type="evidence" value="ECO:0007669"/>
    <property type="project" value="UniProtKB-UniRule"/>
</dbReference>
<dbReference type="PANTHER" id="PTHR30002">
    <property type="entry name" value="EPOXYQUEUOSINE REDUCTASE"/>
    <property type="match status" value="1"/>
</dbReference>
<feature type="binding site" evidence="9">
    <location>
        <position position="259"/>
    </location>
    <ligand>
        <name>[4Fe-4S] cluster</name>
        <dbReference type="ChEBI" id="CHEBI:49883"/>
        <label>1</label>
    </ligand>
</feature>
<comment type="subcellular location">
    <subcellularLocation>
        <location evidence="9">Cytoplasm</location>
    </subcellularLocation>
</comment>
<feature type="binding site" evidence="9">
    <location>
        <position position="252"/>
    </location>
    <ligand>
        <name>[4Fe-4S] cluster</name>
        <dbReference type="ChEBI" id="CHEBI:49883"/>
        <label>2</label>
    </ligand>
</feature>
<dbReference type="NCBIfam" id="TIGR00276">
    <property type="entry name" value="tRNA epoxyqueuosine(34) reductase QueG"/>
    <property type="match status" value="1"/>
</dbReference>
<dbReference type="PROSITE" id="PS51379">
    <property type="entry name" value="4FE4S_FER_2"/>
    <property type="match status" value="1"/>
</dbReference>
<dbReference type="KEGG" id="rgr:FZ934_18025"/>
<keyword evidence="7 9" id="KW-0408">Iron</keyword>
<feature type="binding site" evidence="9">
    <location>
        <position position="255"/>
    </location>
    <ligand>
        <name>[4Fe-4S] cluster</name>
        <dbReference type="ChEBI" id="CHEBI:49883"/>
        <label>2</label>
    </ligand>
</feature>
<feature type="binding site" evidence="9">
    <location>
        <begin position="252"/>
        <end position="253"/>
    </location>
    <ligand>
        <name>cob(II)alamin</name>
        <dbReference type="ChEBI" id="CHEBI:16304"/>
    </ligand>
</feature>
<dbReference type="InterPro" id="IPR017896">
    <property type="entry name" value="4Fe4S_Fe-S-bd"/>
</dbReference>
<keyword evidence="5 9" id="KW-0671">Queuosine biosynthesis</keyword>
<reference evidence="11 12" key="1">
    <citation type="submission" date="2019-08" db="EMBL/GenBank/DDBJ databases">
        <title>Prosopis cineraria nodule microbiome.</title>
        <authorList>
            <person name="Ali R."/>
            <person name="Chaluvadi S.R."/>
            <person name="Wang X."/>
        </authorList>
    </citation>
    <scope>NUCLEOTIDE SEQUENCE [LARGE SCALE GENOMIC DNA]</scope>
    <source>
        <strain evidence="11 12">BG7</strain>
    </source>
</reference>
<evidence type="ECO:0000256" key="8">
    <source>
        <dbReference type="ARBA" id="ARBA00023014"/>
    </source>
</evidence>
<evidence type="ECO:0000256" key="2">
    <source>
        <dbReference type="ARBA" id="ARBA00022490"/>
    </source>
</evidence>
<keyword evidence="8 9" id="KW-0411">Iron-sulfur</keyword>
<dbReference type="RefSeq" id="WP_153272171.1">
    <property type="nucleotide sequence ID" value="NZ_CP043498.1"/>
</dbReference>
<dbReference type="PROSITE" id="PS00198">
    <property type="entry name" value="4FE4S_FER_1"/>
    <property type="match status" value="1"/>
</dbReference>
<evidence type="ECO:0000313" key="11">
    <source>
        <dbReference type="EMBL" id="QFY62124.1"/>
    </source>
</evidence>
<dbReference type="InterPro" id="IPR017900">
    <property type="entry name" value="4Fe4S_Fe_S_CS"/>
</dbReference>
<dbReference type="PANTHER" id="PTHR30002:SF4">
    <property type="entry name" value="EPOXYQUEUOSINE REDUCTASE"/>
    <property type="match status" value="1"/>
</dbReference>
<feature type="binding site" evidence="9">
    <location>
        <position position="202"/>
    </location>
    <ligand>
        <name>[4Fe-4S] cluster</name>
        <dbReference type="ChEBI" id="CHEBI:49883"/>
        <label>1</label>
    </ligand>
</feature>
<evidence type="ECO:0000256" key="7">
    <source>
        <dbReference type="ARBA" id="ARBA00023004"/>
    </source>
</evidence>
<evidence type="ECO:0000256" key="3">
    <source>
        <dbReference type="ARBA" id="ARBA00022694"/>
    </source>
</evidence>
<keyword evidence="9" id="KW-0170">Cobalt</keyword>
<comment type="cofactor">
    <cofactor evidence="9">
        <name>cob(II)alamin</name>
        <dbReference type="ChEBI" id="CHEBI:16304"/>
    </cofactor>
</comment>
<evidence type="ECO:0000259" key="10">
    <source>
        <dbReference type="PROSITE" id="PS51379"/>
    </source>
</evidence>
<protein>
    <recommendedName>
        <fullName evidence="9">Epoxyqueuosine reductase</fullName>
        <ecNumber evidence="9">1.17.99.6</ecNumber>
    </recommendedName>
    <alternativeName>
        <fullName evidence="9">Queuosine biosynthesis protein QueG</fullName>
    </alternativeName>
</protein>
<dbReference type="UniPathway" id="UPA00392"/>
<accession>A0A5Q0CCE3</accession>
<feature type="binding site" evidence="9">
    <location>
        <position position="180"/>
    </location>
    <ligand>
        <name>cob(II)alamin</name>
        <dbReference type="ChEBI" id="CHEBI:16304"/>
    </ligand>
</feature>
<feature type="binding site" evidence="9">
    <location>
        <position position="227"/>
    </location>
    <ligand>
        <name>cob(II)alamin</name>
        <dbReference type="ChEBI" id="CHEBI:16304"/>
    </ligand>
</feature>
<dbReference type="GO" id="GO:0031419">
    <property type="term" value="F:cobalamin binding"/>
    <property type="evidence" value="ECO:0007669"/>
    <property type="project" value="UniProtKB-KW"/>
</dbReference>
<evidence type="ECO:0000256" key="5">
    <source>
        <dbReference type="ARBA" id="ARBA00022785"/>
    </source>
</evidence>
<feature type="binding site" evidence="9">
    <location>
        <position position="205"/>
    </location>
    <ligand>
        <name>[4Fe-4S] cluster</name>
        <dbReference type="ChEBI" id="CHEBI:49883"/>
        <label>1</label>
    </ligand>
</feature>
<dbReference type="GO" id="GO:0005737">
    <property type="term" value="C:cytoplasm"/>
    <property type="evidence" value="ECO:0007669"/>
    <property type="project" value="UniProtKB-SubCell"/>
</dbReference>
<evidence type="ECO:0000256" key="9">
    <source>
        <dbReference type="HAMAP-Rule" id="MF_00916"/>
    </source>
</evidence>
<sequence length="386" mass="42507">MPERTAEAKEQKRLATLTAFVRSEAEAQGFDLCRITRPDSIPEAKDRLGTFIDEGRHGTMEWMAETRDRRGDPRTLWSDVRSVVVFGLNYAPNDDPRGILDKPDKAAISVYARNRDYHDVIKGRLKEIATRFAARAGADVKVFVDTAPVMEKPLAAAAGLGWQGKHTNLVSREHGSWLFLGSMFTTAELAIDTAEKDHCGSCRACLDACPTDAFPAPYQIDARRCISYLTIEHKGPIDPALRPLIGNRIYGCDDCLAACPWNKFASQASEMKLRAREDLKEPSIADLLTLDDPAFRAFFSGSPVKRIGRDRFIRNVLIAAGNSGEAQLIPQCRLLASDASPVVRAMAVWALSRLMTAGDFAIFAAQRSASESDSDVLREWDMAGAA</sequence>
<feature type="binding site" evidence="9">
    <location>
        <position position="145"/>
    </location>
    <ligand>
        <name>cob(II)alamin</name>
        <dbReference type="ChEBI" id="CHEBI:16304"/>
    </ligand>
</feature>
<dbReference type="EC" id="1.17.99.6" evidence="9"/>
<dbReference type="GO" id="GO:0008616">
    <property type="term" value="P:tRNA queuosine(34) biosynthetic process"/>
    <property type="evidence" value="ECO:0007669"/>
    <property type="project" value="UniProtKB-UniRule"/>
</dbReference>
<evidence type="ECO:0000256" key="4">
    <source>
        <dbReference type="ARBA" id="ARBA00022723"/>
    </source>
</evidence>
<dbReference type="InterPro" id="IPR013542">
    <property type="entry name" value="QueG_DUF1730"/>
</dbReference>
<name>A0A5Q0CCE3_9HYPH</name>
<proteinExistence type="inferred from homology"/>
<evidence type="ECO:0000256" key="1">
    <source>
        <dbReference type="ARBA" id="ARBA00022485"/>
    </source>
</evidence>
<evidence type="ECO:0000313" key="12">
    <source>
        <dbReference type="Proteomes" id="UP000326881"/>
    </source>
</evidence>
<comment type="pathway">
    <text evidence="9">tRNA modification; tRNA-queuosine biosynthesis.</text>
</comment>
<evidence type="ECO:0000256" key="6">
    <source>
        <dbReference type="ARBA" id="ARBA00023002"/>
    </source>
</evidence>
<keyword evidence="9" id="KW-0846">Cobalamin</keyword>
<feature type="binding site" evidence="9">
    <location>
        <position position="70"/>
    </location>
    <ligand>
        <name>cob(II)alamin</name>
        <dbReference type="ChEBI" id="CHEBI:16304"/>
    </ligand>
</feature>
<feature type="binding site" evidence="9">
    <location>
        <position position="169"/>
    </location>
    <ligand>
        <name>cob(II)alamin</name>
        <dbReference type="ChEBI" id="CHEBI:16304"/>
    </ligand>
</feature>
<dbReference type="Proteomes" id="UP000326881">
    <property type="component" value="Chromosome"/>
</dbReference>
<organism evidence="11 12">
    <name type="scientific">Rhizobium grahamii</name>
    <dbReference type="NCBI Taxonomy" id="1120045"/>
    <lineage>
        <taxon>Bacteria</taxon>
        <taxon>Pseudomonadati</taxon>
        <taxon>Pseudomonadota</taxon>
        <taxon>Alphaproteobacteria</taxon>
        <taxon>Hyphomicrobiales</taxon>
        <taxon>Rhizobiaceae</taxon>
        <taxon>Rhizobium/Agrobacterium group</taxon>
        <taxon>Rhizobium</taxon>
    </lineage>
</organism>
<keyword evidence="2 9" id="KW-0963">Cytoplasm</keyword>
<comment type="function">
    <text evidence="9">Catalyzes the conversion of epoxyqueuosine (oQ) to queuosine (Q), which is a hypermodified base found in the wobble positions of tRNA(Asp), tRNA(Asn), tRNA(His) and tRNA(Tyr).</text>
</comment>
<dbReference type="GO" id="GO:0051539">
    <property type="term" value="F:4 iron, 4 sulfur cluster binding"/>
    <property type="evidence" value="ECO:0007669"/>
    <property type="project" value="UniProtKB-KW"/>
</dbReference>
<gene>
    <name evidence="9 11" type="primary">queG</name>
    <name evidence="11" type="ORF">FZ934_18025</name>
</gene>
<feature type="binding site" evidence="9">
    <location>
        <position position="225"/>
    </location>
    <ligand>
        <name>[4Fe-4S] cluster</name>
        <dbReference type="ChEBI" id="CHEBI:49883"/>
        <label>2</label>
    </ligand>
</feature>